<dbReference type="InterPro" id="IPR011034">
    <property type="entry name" value="Formyl_transferase-like_C_sf"/>
</dbReference>
<dbReference type="SUPFAM" id="SSF53328">
    <property type="entry name" value="Formyltransferase"/>
    <property type="match status" value="1"/>
</dbReference>
<reference evidence="8" key="1">
    <citation type="submission" date="2020-10" db="EMBL/GenBank/DDBJ databases">
        <authorList>
            <person name="Gilroy R."/>
        </authorList>
    </citation>
    <scope>NUCLEOTIDE SEQUENCE</scope>
    <source>
        <strain evidence="8">9366</strain>
    </source>
</reference>
<dbReference type="PANTHER" id="PTHR11138">
    <property type="entry name" value="METHIONYL-TRNA FORMYLTRANSFERASE"/>
    <property type="match status" value="1"/>
</dbReference>
<dbReference type="InterPro" id="IPR005793">
    <property type="entry name" value="Formyl_trans_C"/>
</dbReference>
<dbReference type="GO" id="GO:0004479">
    <property type="term" value="F:methionyl-tRNA formyltransferase activity"/>
    <property type="evidence" value="ECO:0007669"/>
    <property type="project" value="UniProtKB-UniRule"/>
</dbReference>
<comment type="caution">
    <text evidence="8">The sequence shown here is derived from an EMBL/GenBank/DDBJ whole genome shotgun (WGS) entry which is preliminary data.</text>
</comment>
<accession>A0A9D1MMF6</accession>
<feature type="binding site" evidence="5">
    <location>
        <begin position="106"/>
        <end position="109"/>
    </location>
    <ligand>
        <name>(6S)-5,6,7,8-tetrahydrofolate</name>
        <dbReference type="ChEBI" id="CHEBI:57453"/>
    </ligand>
</feature>
<evidence type="ECO:0000259" key="7">
    <source>
        <dbReference type="Pfam" id="PF02911"/>
    </source>
</evidence>
<dbReference type="Pfam" id="PF00551">
    <property type="entry name" value="Formyl_trans_N"/>
    <property type="match status" value="1"/>
</dbReference>
<protein>
    <recommendedName>
        <fullName evidence="2 5">Methionyl-tRNA formyltransferase</fullName>
        <ecNumber evidence="2 5">2.1.2.9</ecNumber>
    </recommendedName>
</protein>
<keyword evidence="4 5" id="KW-0648">Protein biosynthesis</keyword>
<gene>
    <name evidence="5" type="primary">fmt</name>
    <name evidence="8" type="ORF">IAB07_05520</name>
</gene>
<reference evidence="8" key="2">
    <citation type="journal article" date="2021" name="PeerJ">
        <title>Extensive microbial diversity within the chicken gut microbiome revealed by metagenomics and culture.</title>
        <authorList>
            <person name="Gilroy R."/>
            <person name="Ravi A."/>
            <person name="Getino M."/>
            <person name="Pursley I."/>
            <person name="Horton D.L."/>
            <person name="Alikhan N.F."/>
            <person name="Baker D."/>
            <person name="Gharbi K."/>
            <person name="Hall N."/>
            <person name="Watson M."/>
            <person name="Adriaenssens E.M."/>
            <person name="Foster-Nyarko E."/>
            <person name="Jarju S."/>
            <person name="Secka A."/>
            <person name="Antonio M."/>
            <person name="Oren A."/>
            <person name="Chaudhuri R.R."/>
            <person name="La Ragione R."/>
            <person name="Hildebrand F."/>
            <person name="Pallen M.J."/>
        </authorList>
    </citation>
    <scope>NUCLEOTIDE SEQUENCE</scope>
    <source>
        <strain evidence="8">9366</strain>
    </source>
</reference>
<comment type="function">
    <text evidence="5">Attaches a formyl group to the free amino group of methionyl-tRNA(fMet). The formyl group appears to play a dual role in the initiator identity of N-formylmethionyl-tRNA by promoting its recognition by IF2 and preventing the misappropriation of this tRNA by the elongation apparatus.</text>
</comment>
<feature type="domain" description="Formyl transferase N-terminal" evidence="6">
    <location>
        <begin position="1"/>
        <end position="176"/>
    </location>
</feature>
<evidence type="ECO:0000256" key="5">
    <source>
        <dbReference type="HAMAP-Rule" id="MF_00182"/>
    </source>
</evidence>
<dbReference type="SUPFAM" id="SSF50486">
    <property type="entry name" value="FMT C-terminal domain-like"/>
    <property type="match status" value="1"/>
</dbReference>
<dbReference type="CDD" id="cd08646">
    <property type="entry name" value="FMT_core_Met-tRNA-FMT_N"/>
    <property type="match status" value="1"/>
</dbReference>
<evidence type="ECO:0000313" key="9">
    <source>
        <dbReference type="Proteomes" id="UP000824145"/>
    </source>
</evidence>
<organism evidence="8 9">
    <name type="scientific">Candidatus Caccalectryoclostridium excrementigallinarum</name>
    <dbReference type="NCBI Taxonomy" id="2840710"/>
    <lineage>
        <taxon>Bacteria</taxon>
        <taxon>Bacillati</taxon>
        <taxon>Bacillota</taxon>
        <taxon>Clostridia</taxon>
        <taxon>Christensenellales</taxon>
        <taxon>Christensenellaceae</taxon>
        <taxon>Christensenellaceae incertae sedis</taxon>
        <taxon>Candidatus Caccalectryoclostridium</taxon>
    </lineage>
</organism>
<dbReference type="HAMAP" id="MF_00182">
    <property type="entry name" value="Formyl_trans"/>
    <property type="match status" value="1"/>
</dbReference>
<dbReference type="EC" id="2.1.2.9" evidence="2 5"/>
<evidence type="ECO:0000256" key="3">
    <source>
        <dbReference type="ARBA" id="ARBA00022679"/>
    </source>
</evidence>
<evidence type="ECO:0000313" key="8">
    <source>
        <dbReference type="EMBL" id="HIU63205.1"/>
    </source>
</evidence>
<dbReference type="InterPro" id="IPR002376">
    <property type="entry name" value="Formyl_transf_N"/>
</dbReference>
<dbReference type="AlphaFoldDB" id="A0A9D1MMF6"/>
<dbReference type="Gene3D" id="3.40.50.12230">
    <property type="match status" value="1"/>
</dbReference>
<name>A0A9D1MMF6_9FIRM</name>
<comment type="catalytic activity">
    <reaction evidence="5">
        <text>L-methionyl-tRNA(fMet) + (6R)-10-formyltetrahydrofolate = N-formyl-L-methionyl-tRNA(fMet) + (6S)-5,6,7,8-tetrahydrofolate + H(+)</text>
        <dbReference type="Rhea" id="RHEA:24380"/>
        <dbReference type="Rhea" id="RHEA-COMP:9952"/>
        <dbReference type="Rhea" id="RHEA-COMP:9953"/>
        <dbReference type="ChEBI" id="CHEBI:15378"/>
        <dbReference type="ChEBI" id="CHEBI:57453"/>
        <dbReference type="ChEBI" id="CHEBI:78530"/>
        <dbReference type="ChEBI" id="CHEBI:78844"/>
        <dbReference type="ChEBI" id="CHEBI:195366"/>
        <dbReference type="EC" id="2.1.2.9"/>
    </reaction>
</comment>
<sequence length="303" mass="32468">MRIVFFGTPDFALPALNAACESGEVVAVVTQPDRERDRRKVSFSPVKQAAAERGIKVLQYEKVSKEGVEELSALGADLFVTCAFGQILSRRILDLPPLGTINVHASLLPKYRGSAPIQWAIANGERQTGVTIMRTVLKVDAGDILMQQATEIGEEETAGELFERLAVMGGELLKKAIAVIKSGKAVYTPQNEEEATQCPMISKSDGKLDFSLSAKGLERRVRAFTPWPSAFTTCGGKVLKILKARDSDLVGECGVVSVVGGKAYVGCSQGSLELCAVQPEGGKKMEIKAFLAGHKLDGVKLGE</sequence>
<dbReference type="InterPro" id="IPR005794">
    <property type="entry name" value="Fmt"/>
</dbReference>
<dbReference type="InterPro" id="IPR041711">
    <property type="entry name" value="Met-tRNA-FMT_N"/>
</dbReference>
<evidence type="ECO:0000259" key="6">
    <source>
        <dbReference type="Pfam" id="PF00551"/>
    </source>
</evidence>
<keyword evidence="3 5" id="KW-0808">Transferase</keyword>
<dbReference type="EMBL" id="DVNJ01000031">
    <property type="protein sequence ID" value="HIU63205.1"/>
    <property type="molecule type" value="Genomic_DNA"/>
</dbReference>
<dbReference type="InterPro" id="IPR036477">
    <property type="entry name" value="Formyl_transf_N_sf"/>
</dbReference>
<dbReference type="GO" id="GO:0005829">
    <property type="term" value="C:cytosol"/>
    <property type="evidence" value="ECO:0007669"/>
    <property type="project" value="TreeGrafter"/>
</dbReference>
<evidence type="ECO:0000256" key="1">
    <source>
        <dbReference type="ARBA" id="ARBA00010699"/>
    </source>
</evidence>
<evidence type="ECO:0000256" key="2">
    <source>
        <dbReference type="ARBA" id="ARBA00012261"/>
    </source>
</evidence>
<dbReference type="Proteomes" id="UP000824145">
    <property type="component" value="Unassembled WGS sequence"/>
</dbReference>
<feature type="domain" description="Formyl transferase C-terminal" evidence="7">
    <location>
        <begin position="201"/>
        <end position="294"/>
    </location>
</feature>
<proteinExistence type="inferred from homology"/>
<comment type="similarity">
    <text evidence="1 5">Belongs to the Fmt family.</text>
</comment>
<dbReference type="NCBIfam" id="TIGR00460">
    <property type="entry name" value="fmt"/>
    <property type="match status" value="1"/>
</dbReference>
<evidence type="ECO:0000256" key="4">
    <source>
        <dbReference type="ARBA" id="ARBA00022917"/>
    </source>
</evidence>
<dbReference type="CDD" id="cd08704">
    <property type="entry name" value="Met_tRNA_FMT_C"/>
    <property type="match status" value="1"/>
</dbReference>
<dbReference type="InterPro" id="IPR044135">
    <property type="entry name" value="Met-tRNA-FMT_C"/>
</dbReference>
<dbReference type="PANTHER" id="PTHR11138:SF5">
    <property type="entry name" value="METHIONYL-TRNA FORMYLTRANSFERASE, MITOCHONDRIAL"/>
    <property type="match status" value="1"/>
</dbReference>
<dbReference type="Pfam" id="PF02911">
    <property type="entry name" value="Formyl_trans_C"/>
    <property type="match status" value="1"/>
</dbReference>